<feature type="domain" description="Fe/B12 periplasmic-binding" evidence="2">
    <location>
        <begin position="33"/>
        <end position="287"/>
    </location>
</feature>
<organism evidence="3">
    <name type="scientific">Caulobacter sp. 602-2</name>
    <dbReference type="NCBI Taxonomy" id="2710887"/>
    <lineage>
        <taxon>Bacteria</taxon>
        <taxon>Pseudomonadati</taxon>
        <taxon>Pseudomonadota</taxon>
        <taxon>Alphaproteobacteria</taxon>
        <taxon>Caulobacterales</taxon>
        <taxon>Caulobacteraceae</taxon>
        <taxon>Caulobacter</taxon>
    </lineage>
</organism>
<evidence type="ECO:0000259" key="2">
    <source>
        <dbReference type="PROSITE" id="PS50983"/>
    </source>
</evidence>
<feature type="signal peptide" evidence="1">
    <location>
        <begin position="1"/>
        <end position="27"/>
    </location>
</feature>
<dbReference type="InterPro" id="IPR050902">
    <property type="entry name" value="ABC_Transporter_SBP"/>
</dbReference>
<evidence type="ECO:0000256" key="1">
    <source>
        <dbReference type="SAM" id="SignalP"/>
    </source>
</evidence>
<gene>
    <name evidence="3" type="ORF">G5B46_03760</name>
</gene>
<protein>
    <submittedName>
        <fullName evidence="3">ABC transporter substrate-binding protein</fullName>
    </submittedName>
</protein>
<accession>A0A6G4QT55</accession>
<dbReference type="EMBL" id="JAAKGT010000001">
    <property type="protein sequence ID" value="NGM48721.1"/>
    <property type="molecule type" value="Genomic_DNA"/>
</dbReference>
<dbReference type="InterPro" id="IPR002491">
    <property type="entry name" value="ABC_transptr_periplasmic_BD"/>
</dbReference>
<dbReference type="Pfam" id="PF01497">
    <property type="entry name" value="Peripla_BP_2"/>
    <property type="match status" value="1"/>
</dbReference>
<dbReference type="PANTHER" id="PTHR30535:SF34">
    <property type="entry name" value="MOLYBDATE-BINDING PROTEIN MOLA"/>
    <property type="match status" value="1"/>
</dbReference>
<dbReference type="SUPFAM" id="SSF53807">
    <property type="entry name" value="Helical backbone' metal receptor"/>
    <property type="match status" value="1"/>
</dbReference>
<comment type="caution">
    <text evidence="3">The sequence shown here is derived from an EMBL/GenBank/DDBJ whole genome shotgun (WGS) entry which is preliminary data.</text>
</comment>
<reference evidence="3" key="1">
    <citation type="submission" date="2020-02" db="EMBL/GenBank/DDBJ databases">
        <authorList>
            <person name="Gao J."/>
            <person name="Sun J."/>
        </authorList>
    </citation>
    <scope>NUCLEOTIDE SEQUENCE</scope>
    <source>
        <strain evidence="3">602-2</strain>
    </source>
</reference>
<dbReference type="PROSITE" id="PS50983">
    <property type="entry name" value="FE_B12_PBP"/>
    <property type="match status" value="1"/>
</dbReference>
<name>A0A6G4QT55_9CAUL</name>
<keyword evidence="1" id="KW-0732">Signal</keyword>
<feature type="chain" id="PRO_5026232744" evidence="1">
    <location>
        <begin position="28"/>
        <end position="287"/>
    </location>
</feature>
<dbReference type="PROSITE" id="PS51318">
    <property type="entry name" value="TAT"/>
    <property type="match status" value="1"/>
</dbReference>
<dbReference type="Gene3D" id="3.40.50.1980">
    <property type="entry name" value="Nitrogenase molybdenum iron protein domain"/>
    <property type="match status" value="2"/>
</dbReference>
<dbReference type="RefSeq" id="WP_165256184.1">
    <property type="nucleotide sequence ID" value="NZ_JAAKGT010000001.1"/>
</dbReference>
<dbReference type="InterPro" id="IPR006311">
    <property type="entry name" value="TAT_signal"/>
</dbReference>
<dbReference type="AlphaFoldDB" id="A0A6G4QT55"/>
<evidence type="ECO:0000313" key="3">
    <source>
        <dbReference type="EMBL" id="NGM48721.1"/>
    </source>
</evidence>
<proteinExistence type="predicted"/>
<sequence length="287" mass="30557">MSGLNRRTALAAGLAVGLGAGAGSAWAATRKPRLVSLNPCLDGVLVEVADRDQIAALSHYARDPQQSSIAERAKSYPITYESAEEVIALRPDVVLSAAHSSPATRAALKRLGVRAELFKVPNSWAENQADIRRIAQAAGHPDRGEALIARIDRALAASAPPPGSRPLEALVFQPNGFAAGEGTLVDEMMKRAGFTNVASRYGLKKWGNVSLERLLADPPQVLLAGQARPDAPTWAERMLSHPALAKVSHRMTRATFPERLLYCGGPTLIDTAATLAAARRQVLKARA</sequence>
<dbReference type="PANTHER" id="PTHR30535">
    <property type="entry name" value="VITAMIN B12-BINDING PROTEIN"/>
    <property type="match status" value="1"/>
</dbReference>